<dbReference type="PANTHER" id="PTHR46599">
    <property type="entry name" value="PIGGYBAC TRANSPOSABLE ELEMENT-DERIVED PROTEIN 4"/>
    <property type="match status" value="1"/>
</dbReference>
<proteinExistence type="predicted"/>
<evidence type="ECO:0000259" key="1">
    <source>
        <dbReference type="Pfam" id="PF13843"/>
    </source>
</evidence>
<organism evidence="2 3">
    <name type="scientific">Acropora cervicornis</name>
    <name type="common">Staghorn coral</name>
    <dbReference type="NCBI Taxonomy" id="6130"/>
    <lineage>
        <taxon>Eukaryota</taxon>
        <taxon>Metazoa</taxon>
        <taxon>Cnidaria</taxon>
        <taxon>Anthozoa</taxon>
        <taxon>Hexacorallia</taxon>
        <taxon>Scleractinia</taxon>
        <taxon>Astrocoeniina</taxon>
        <taxon>Acroporidae</taxon>
        <taxon>Acropora</taxon>
    </lineage>
</organism>
<protein>
    <submittedName>
        <fullName evidence="2">PiggyBac transposable element-derived protein 4</fullName>
    </submittedName>
</protein>
<dbReference type="Pfam" id="PF13843">
    <property type="entry name" value="DDE_Tnp_1_7"/>
    <property type="match status" value="1"/>
</dbReference>
<evidence type="ECO:0000313" key="3">
    <source>
        <dbReference type="Proteomes" id="UP001249851"/>
    </source>
</evidence>
<dbReference type="AlphaFoldDB" id="A0AAD9QD35"/>
<keyword evidence="3" id="KW-1185">Reference proteome</keyword>
<feature type="domain" description="PiggyBac transposable element-derived protein" evidence="1">
    <location>
        <begin position="32"/>
        <end position="176"/>
    </location>
</feature>
<dbReference type="EMBL" id="JARQWQ010000042">
    <property type="protein sequence ID" value="KAK2559005.1"/>
    <property type="molecule type" value="Genomic_DNA"/>
</dbReference>
<dbReference type="InterPro" id="IPR029526">
    <property type="entry name" value="PGBD"/>
</dbReference>
<dbReference type="PANTHER" id="PTHR46599:SF3">
    <property type="entry name" value="PIGGYBAC TRANSPOSABLE ELEMENT-DERIVED PROTEIN 4"/>
    <property type="match status" value="1"/>
</dbReference>
<evidence type="ECO:0000313" key="2">
    <source>
        <dbReference type="EMBL" id="KAK2559005.1"/>
    </source>
</evidence>
<accession>A0AAD9QD35</accession>
<name>A0AAD9QD35_ACRCE</name>
<comment type="caution">
    <text evidence="2">The sequence shown here is derived from an EMBL/GenBank/DDBJ whole genome shotgun (WGS) entry which is preliminary data.</text>
</comment>
<sequence length="176" mass="20626">MSRHSQARAWFEMTRAEMKKFLALSLLMKGSVFNDVMPRNRYQTILRFLHFADNSQHDPNDPDRDRLYKVRPLVDLLVSKFKSNYIPEKNISIDKELLLWKGRLGLKQYIPLKCARFGIKMFSLYKTSRKLWNSYAYLGKEPDSQDANLQLVNRLWKSGAVIARLPGTLLCNGYHV</sequence>
<reference evidence="2" key="2">
    <citation type="journal article" date="2023" name="Science">
        <title>Genomic signatures of disease resistance in endangered staghorn corals.</title>
        <authorList>
            <person name="Vollmer S.V."/>
            <person name="Selwyn J.D."/>
            <person name="Despard B.A."/>
            <person name="Roesel C.L."/>
        </authorList>
    </citation>
    <scope>NUCLEOTIDE SEQUENCE</scope>
    <source>
        <strain evidence="2">K2</strain>
    </source>
</reference>
<dbReference type="Proteomes" id="UP001249851">
    <property type="component" value="Unassembled WGS sequence"/>
</dbReference>
<reference evidence="2" key="1">
    <citation type="journal article" date="2023" name="G3 (Bethesda)">
        <title>Whole genome assembly and annotation of the endangered Caribbean coral Acropora cervicornis.</title>
        <authorList>
            <person name="Selwyn J.D."/>
            <person name="Vollmer S.V."/>
        </authorList>
    </citation>
    <scope>NUCLEOTIDE SEQUENCE</scope>
    <source>
        <strain evidence="2">K2</strain>
    </source>
</reference>
<gene>
    <name evidence="2" type="ORF">P5673_018633</name>
</gene>